<protein>
    <submittedName>
        <fullName evidence="2">Uncharacterized protein</fullName>
    </submittedName>
</protein>
<accession>A0ABU1ITB5</accession>
<dbReference type="RefSeq" id="WP_188774952.1">
    <property type="nucleotide sequence ID" value="NZ_BMMB01000003.1"/>
</dbReference>
<feature type="region of interest" description="Disordered" evidence="1">
    <location>
        <begin position="1"/>
        <end position="79"/>
    </location>
</feature>
<dbReference type="EMBL" id="JAVDQH010000001">
    <property type="protein sequence ID" value="MDR6242501.1"/>
    <property type="molecule type" value="Genomic_DNA"/>
</dbReference>
<reference evidence="2 3" key="1">
    <citation type="submission" date="2023-07" db="EMBL/GenBank/DDBJ databases">
        <title>Genomic Encyclopedia of Type Strains, Phase IV (KMG-IV): sequencing the most valuable type-strain genomes for metagenomic binning, comparative biology and taxonomic classification.</title>
        <authorList>
            <person name="Goeker M."/>
        </authorList>
    </citation>
    <scope>NUCLEOTIDE SEQUENCE [LARGE SCALE GENOMIC DNA]</scope>
    <source>
        <strain evidence="2 3">DSM 22170</strain>
    </source>
</reference>
<evidence type="ECO:0000313" key="2">
    <source>
        <dbReference type="EMBL" id="MDR6242501.1"/>
    </source>
</evidence>
<feature type="compositionally biased region" description="Basic residues" evidence="1">
    <location>
        <begin position="25"/>
        <end position="36"/>
    </location>
</feature>
<name>A0ABU1ITB5_9BACL</name>
<gene>
    <name evidence="2" type="ORF">JOC58_000385</name>
</gene>
<organism evidence="2 3">
    <name type="scientific">Paenibacillus hunanensis</name>
    <dbReference type="NCBI Taxonomy" id="539262"/>
    <lineage>
        <taxon>Bacteria</taxon>
        <taxon>Bacillati</taxon>
        <taxon>Bacillota</taxon>
        <taxon>Bacilli</taxon>
        <taxon>Bacillales</taxon>
        <taxon>Paenibacillaceae</taxon>
        <taxon>Paenibacillus</taxon>
    </lineage>
</organism>
<evidence type="ECO:0000256" key="1">
    <source>
        <dbReference type="SAM" id="MobiDB-lite"/>
    </source>
</evidence>
<proteinExistence type="predicted"/>
<feature type="compositionally biased region" description="Pro residues" evidence="1">
    <location>
        <begin position="50"/>
        <end position="60"/>
    </location>
</feature>
<keyword evidence="3" id="KW-1185">Reference proteome</keyword>
<evidence type="ECO:0000313" key="3">
    <source>
        <dbReference type="Proteomes" id="UP001185028"/>
    </source>
</evidence>
<sequence>MQAMMSTGMTDNYQKPGQTSGSMKEKKKSRRQWMKKLRNELRMPGAAPQSPSPIPAPKMPVPQSASEPDWSTQGALICK</sequence>
<feature type="compositionally biased region" description="Polar residues" evidence="1">
    <location>
        <begin position="63"/>
        <end position="79"/>
    </location>
</feature>
<feature type="compositionally biased region" description="Polar residues" evidence="1">
    <location>
        <begin position="1"/>
        <end position="22"/>
    </location>
</feature>
<dbReference type="Proteomes" id="UP001185028">
    <property type="component" value="Unassembled WGS sequence"/>
</dbReference>
<comment type="caution">
    <text evidence="2">The sequence shown here is derived from an EMBL/GenBank/DDBJ whole genome shotgun (WGS) entry which is preliminary data.</text>
</comment>